<feature type="compositionally biased region" description="Low complexity" evidence="2">
    <location>
        <begin position="1756"/>
        <end position="1785"/>
    </location>
</feature>
<feature type="region of interest" description="Disordered" evidence="2">
    <location>
        <begin position="1471"/>
        <end position="1516"/>
    </location>
</feature>
<keyword evidence="1" id="KW-0547">Nucleotide-binding</keyword>
<dbReference type="InterPro" id="IPR051055">
    <property type="entry name" value="PIF1_helicase"/>
</dbReference>
<proteinExistence type="inferred from homology"/>
<dbReference type="Proteomes" id="UP001189429">
    <property type="component" value="Unassembled WGS sequence"/>
</dbReference>
<keyword evidence="1" id="KW-0234">DNA repair</keyword>
<keyword evidence="5" id="KW-1185">Reference proteome</keyword>
<keyword evidence="1" id="KW-0227">DNA damage</keyword>
<accession>A0ABN9VRI9</accession>
<feature type="compositionally biased region" description="Basic residues" evidence="2">
    <location>
        <begin position="1786"/>
        <end position="1796"/>
    </location>
</feature>
<evidence type="ECO:0000313" key="4">
    <source>
        <dbReference type="EMBL" id="CAK0874889.1"/>
    </source>
</evidence>
<evidence type="ECO:0000256" key="2">
    <source>
        <dbReference type="SAM" id="MobiDB-lite"/>
    </source>
</evidence>
<reference evidence="4" key="1">
    <citation type="submission" date="2023-10" db="EMBL/GenBank/DDBJ databases">
        <authorList>
            <person name="Chen Y."/>
            <person name="Shah S."/>
            <person name="Dougan E. K."/>
            <person name="Thang M."/>
            <person name="Chan C."/>
        </authorList>
    </citation>
    <scope>NUCLEOTIDE SEQUENCE [LARGE SCALE GENOMIC DNA]</scope>
</reference>
<comment type="cofactor">
    <cofactor evidence="1">
        <name>Mg(2+)</name>
        <dbReference type="ChEBI" id="CHEBI:18420"/>
    </cofactor>
</comment>
<feature type="region of interest" description="Disordered" evidence="2">
    <location>
        <begin position="1748"/>
        <end position="1820"/>
    </location>
</feature>
<keyword evidence="1" id="KW-0378">Hydrolase</keyword>
<dbReference type="InterPro" id="IPR010285">
    <property type="entry name" value="DNA_helicase_pif1-like_DEAD"/>
</dbReference>
<comment type="similarity">
    <text evidence="1">Belongs to the helicase family.</text>
</comment>
<evidence type="ECO:0000256" key="1">
    <source>
        <dbReference type="RuleBase" id="RU363044"/>
    </source>
</evidence>
<name>A0ABN9VRI9_9DINO</name>
<feature type="non-terminal residue" evidence="4">
    <location>
        <position position="1820"/>
    </location>
</feature>
<dbReference type="PANTHER" id="PTHR47642:SF5">
    <property type="entry name" value="ATP-DEPENDENT DNA HELICASE"/>
    <property type="match status" value="1"/>
</dbReference>
<dbReference type="Pfam" id="PF05970">
    <property type="entry name" value="PIF1"/>
    <property type="match status" value="1"/>
</dbReference>
<comment type="caution">
    <text evidence="4">The sequence shown here is derived from an EMBL/GenBank/DDBJ whole genome shotgun (WGS) entry which is preliminary data.</text>
</comment>
<feature type="compositionally biased region" description="Basic and acidic residues" evidence="2">
    <location>
        <begin position="667"/>
        <end position="687"/>
    </location>
</feature>
<dbReference type="PANTHER" id="PTHR47642">
    <property type="entry name" value="ATP-DEPENDENT DNA HELICASE"/>
    <property type="match status" value="1"/>
</dbReference>
<keyword evidence="1" id="KW-0347">Helicase</keyword>
<dbReference type="SUPFAM" id="SSF52540">
    <property type="entry name" value="P-loop containing nucleoside triphosphate hydrolases"/>
    <property type="match status" value="2"/>
</dbReference>
<dbReference type="Gene3D" id="3.40.50.300">
    <property type="entry name" value="P-loop containing nucleotide triphosphate hydrolases"/>
    <property type="match status" value="1"/>
</dbReference>
<gene>
    <name evidence="4" type="ORF">PCOR1329_LOCUS59672</name>
</gene>
<sequence length="1820" mass="200052">MGGIFGVAAALLGAVENQHLGTLHFHGFVCLANLFQRASLAEIARQIQGPPRLADAVMARHAWAHREEHWDPEGHRSNLRTLETEWRQNFWSSDHLGLCRWPKYLDQTARSTKWEEGCNVAECDDDAARFKKAYETDAQMIFSKVQHHCIRKGRKHGDRCKHGFPKTSLLTPAGGPRSRVVCPQVAKDVGLKVNGARNALGEIVGPRNDEFLSGTCPALAVAFRGNAHAAPNNRLPLIDDVTHDPNCSCRNGARGETGEAYLRRIAFAVQRSMSKVQRVGKKARELAKTCLSTLAERLQGKSDMQQTLNTVHRCVGDWEAKGVARTIFEEMSLAYFSDRPNPLAAECITSRPVADFQAGCFLKVVTAETGAGRATARREQKSALFTETGDVATPPDATAWACARRPGAADLKTLSPCEFIRFYEVVPTCPPPRDISKASASWTYWVGHPPAAADGPPRPSVHYKVKPPTGNAGYFALEEGPVDQVFAHMCVIVPRYVPALPVFIQSVMPQPDMTSERRSAVLSAYFRPWTLVCGYGSSRGLVPLARHLNLPPKRPRTGKNPPSFRKALKDYLRGHIVSTSNRILCANALRTMTTMPENADEDEVDQNVKPVEALPEGMGHLSHSVHKALEQSMSFWDPPNSEPTLRGPQRQSALQYSTATPAGARRNAPEPPRKTARQNKREKLHPGDAHLTRNIQRWRKGLQTQEITPDPQQMSILNAVADRCVQEAKEQDLPRGSPCSRLFVLGLPGSGKSEVIRWLCDEDAGLFPMRMGWDHEVHFMKTAPTNSMASNIGGRTIHNFSKLGIDLITGVHSGGKKDPELSENFLHTKIQHMRWLIIDEVDNVSVELLDAAHRQVKDSTRDKGNPWAVDARAPKQFAMFGGLNLVLLEDLWQIPPVRTLSIAANPFLKRPANVGRMLEMFWTEGLPHSATHRFALSQSHRCSDPWWRSFLAEARAGNLSDRMCDFVRGFPADVPGSWMPAAPGSAEASKGHLVCGHAKCRALWSAEWPRMFREGRPWQDMRSLECADCSAERRRRCRVASQSDARQREVSTAFADALFAHPYDAPKSRILTLRAANAAANAGKQLLWVVARDAPLTRDDACRPKESLAHARQNWLVYPENKTGGAGACKHSWGTVTGWVLHPDDSKLANEQRSEPELVLQHVPDAIMVRIPGSTAPRFGNQPAGVFPVKLKEVSWDRSPGFKAMVKRTGFSLVPHFAATAHCVTGATLPQAIIDLLDARTTPRSSMVPTGYVAISRTRRADDLIITQPFSPMLFRQGHQTGPWLLHSLTAGEMTTEQAKAAWAKAEKEAASRSSQKLVDATFQCGDCHQREKPSNFSGSGMSTGDPVEHAVAVLSQGAWRRCALCAQKRAGEPAATAATAKSAPFKSRGADVLECFRRGQRKKLTHFRLGEVNDLKAQGELHRAVCIGCNPERLHFNLTLEARLFECSQRAVQKPKGQFDETAFKKHRSLKDWDAESSSSGGTGSDSEGAVSPGEEAQEGTHGQGAPDEPLVDGGIAGAFADARDRWKVDGDTLKGFYLHAASETLYCWDQAKGVLYCYDRATSACSPVWAACSPHVNAQVWETLPLPPTDPASLQGRQAAQRGPAQALCVLHLSRSGAMRRARVASAHFCRMLGLDDAALEALHSLPPPGQVYVTRTFCAPPGDPSGALRRQVAKLARLSSDDVPWIDQRGGECHHEGACQRGDLGPLHSRGGRPLLGRRRRGRRGGGALSDRLCGGAFLRVRPRLRRGRHLAGRQQARQRVGAPGRRQRPGAGPRARQGGAAAHRRRRRRPPRRPGPARGARPTARRLAQRQAAEGG</sequence>
<dbReference type="InterPro" id="IPR027417">
    <property type="entry name" value="P-loop_NTPase"/>
</dbReference>
<keyword evidence="1" id="KW-0067">ATP-binding</keyword>
<keyword evidence="1" id="KW-0233">DNA recombination</keyword>
<feature type="compositionally biased region" description="Polar residues" evidence="2">
    <location>
        <begin position="649"/>
        <end position="660"/>
    </location>
</feature>
<organism evidence="4 5">
    <name type="scientific">Prorocentrum cordatum</name>
    <dbReference type="NCBI Taxonomy" id="2364126"/>
    <lineage>
        <taxon>Eukaryota</taxon>
        <taxon>Sar</taxon>
        <taxon>Alveolata</taxon>
        <taxon>Dinophyceae</taxon>
        <taxon>Prorocentrales</taxon>
        <taxon>Prorocentraceae</taxon>
        <taxon>Prorocentrum</taxon>
    </lineage>
</organism>
<feature type="domain" description="DNA helicase Pif1-like DEAD-box helicase" evidence="3">
    <location>
        <begin position="741"/>
        <end position="898"/>
    </location>
</feature>
<evidence type="ECO:0000259" key="3">
    <source>
        <dbReference type="Pfam" id="PF05970"/>
    </source>
</evidence>
<dbReference type="EMBL" id="CAUYUJ010017448">
    <property type="protein sequence ID" value="CAK0874889.1"/>
    <property type="molecule type" value="Genomic_DNA"/>
</dbReference>
<comment type="catalytic activity">
    <reaction evidence="1">
        <text>ATP + H2O = ADP + phosphate + H(+)</text>
        <dbReference type="Rhea" id="RHEA:13065"/>
        <dbReference type="ChEBI" id="CHEBI:15377"/>
        <dbReference type="ChEBI" id="CHEBI:15378"/>
        <dbReference type="ChEBI" id="CHEBI:30616"/>
        <dbReference type="ChEBI" id="CHEBI:43474"/>
        <dbReference type="ChEBI" id="CHEBI:456216"/>
        <dbReference type="EC" id="5.6.2.3"/>
    </reaction>
</comment>
<evidence type="ECO:0000313" key="5">
    <source>
        <dbReference type="Proteomes" id="UP001189429"/>
    </source>
</evidence>
<feature type="region of interest" description="Disordered" evidence="2">
    <location>
        <begin position="1700"/>
        <end position="1732"/>
    </location>
</feature>
<feature type="compositionally biased region" description="Low complexity" evidence="2">
    <location>
        <begin position="1477"/>
        <end position="1491"/>
    </location>
</feature>
<feature type="region of interest" description="Disordered" evidence="2">
    <location>
        <begin position="634"/>
        <end position="687"/>
    </location>
</feature>
<feature type="compositionally biased region" description="Low complexity" evidence="2">
    <location>
        <begin position="1707"/>
        <end position="1718"/>
    </location>
</feature>
<protein>
    <recommendedName>
        <fullName evidence="1">ATP-dependent DNA helicase</fullName>
        <ecNumber evidence="1">5.6.2.3</ecNumber>
    </recommendedName>
</protein>
<dbReference type="EC" id="5.6.2.3" evidence="1"/>